<sequence>MASLTNILNVKKEKSDIPKEISKLLTSLEKKKKEFANYEKNYLEKVIQLNDLKSKLASLEDNIVKEKEKFLSKDSIDNFSLTEKIAHLQKDYSKLKESIQQENKSITEIKVKMEKHLNELEKNISFLEKEKENYNFSNIKKDFKIDNSFNENNEKQILEKAPATNAKKIEYFIELEKDYFIKKIHSEFEIITLYTPLLPLIEKTNEIRNEILEKREILIDLDEEGFLNNNNLLNEILEKKEIYTENITNITNTNKTIQSIFNALTEYEHFIKFIRTQLNLITE</sequence>
<dbReference type="AlphaFoldDB" id="A0AA46I5X9"/>
<dbReference type="Proteomes" id="UP000294678">
    <property type="component" value="Unassembled WGS sequence"/>
</dbReference>
<feature type="coiled-coil region" evidence="1">
    <location>
        <begin position="21"/>
        <end position="137"/>
    </location>
</feature>
<keyword evidence="1" id="KW-0175">Coiled coil</keyword>
<organism evidence="2 3">
    <name type="scientific">Hypnocyclicus thermotrophus</name>
    <dbReference type="NCBI Taxonomy" id="1627895"/>
    <lineage>
        <taxon>Bacteria</taxon>
        <taxon>Fusobacteriati</taxon>
        <taxon>Fusobacteriota</taxon>
        <taxon>Fusobacteriia</taxon>
        <taxon>Fusobacteriales</taxon>
        <taxon>Fusobacteriaceae</taxon>
        <taxon>Hypnocyclicus</taxon>
    </lineage>
</organism>
<reference evidence="2 3" key="1">
    <citation type="submission" date="2019-03" db="EMBL/GenBank/DDBJ databases">
        <title>Genomic Encyclopedia of Type Strains, Phase IV (KMG-IV): sequencing the most valuable type-strain genomes for metagenomic binning, comparative biology and taxonomic classification.</title>
        <authorList>
            <person name="Goeker M."/>
        </authorList>
    </citation>
    <scope>NUCLEOTIDE SEQUENCE [LARGE SCALE GENOMIC DNA]</scope>
    <source>
        <strain evidence="2 3">DSM 100055</strain>
    </source>
</reference>
<dbReference type="RefSeq" id="WP_134112668.1">
    <property type="nucleotide sequence ID" value="NZ_SOBG01000003.1"/>
</dbReference>
<accession>A0AA46I5X9</accession>
<keyword evidence="3" id="KW-1185">Reference proteome</keyword>
<comment type="caution">
    <text evidence="2">The sequence shown here is derived from an EMBL/GenBank/DDBJ whole genome shotgun (WGS) entry which is preliminary data.</text>
</comment>
<evidence type="ECO:0000256" key="1">
    <source>
        <dbReference type="SAM" id="Coils"/>
    </source>
</evidence>
<evidence type="ECO:0000313" key="3">
    <source>
        <dbReference type="Proteomes" id="UP000294678"/>
    </source>
</evidence>
<protein>
    <submittedName>
        <fullName evidence="2">Uncharacterized protein</fullName>
    </submittedName>
</protein>
<proteinExistence type="predicted"/>
<dbReference type="EMBL" id="SOBG01000003">
    <property type="protein sequence ID" value="TDT71401.1"/>
    <property type="molecule type" value="Genomic_DNA"/>
</dbReference>
<name>A0AA46I5X9_9FUSO</name>
<gene>
    <name evidence="2" type="ORF">EV215_0774</name>
</gene>
<evidence type="ECO:0000313" key="2">
    <source>
        <dbReference type="EMBL" id="TDT71401.1"/>
    </source>
</evidence>